<dbReference type="InParanoid" id="J9DVF0"/>
<dbReference type="PROSITE" id="PS50067">
    <property type="entry name" value="KINESIN_MOTOR_2"/>
    <property type="match status" value="1"/>
</dbReference>
<feature type="binding site" evidence="6">
    <location>
        <begin position="65"/>
        <end position="72"/>
    </location>
    <ligand>
        <name>ATP</name>
        <dbReference type="ChEBI" id="CHEBI:30616"/>
    </ligand>
</feature>
<dbReference type="FunCoup" id="J9DVF0">
    <property type="interactions" value="73"/>
</dbReference>
<dbReference type="GO" id="GO:0005737">
    <property type="term" value="C:cytoplasm"/>
    <property type="evidence" value="ECO:0007669"/>
    <property type="project" value="UniProtKB-SubCell"/>
</dbReference>
<name>J9DVF0_EDHAE</name>
<evidence type="ECO:0000256" key="8">
    <source>
        <dbReference type="SAM" id="Coils"/>
    </source>
</evidence>
<dbReference type="InterPro" id="IPR027640">
    <property type="entry name" value="Kinesin-like_fam"/>
</dbReference>
<dbReference type="InterPro" id="IPR036961">
    <property type="entry name" value="Kinesin_motor_dom_sf"/>
</dbReference>
<evidence type="ECO:0000256" key="7">
    <source>
        <dbReference type="RuleBase" id="RU000394"/>
    </source>
</evidence>
<dbReference type="PRINTS" id="PR00380">
    <property type="entry name" value="KINESINHEAVY"/>
</dbReference>
<keyword evidence="2" id="KW-0963">Cytoplasm</keyword>
<dbReference type="InterPro" id="IPR001752">
    <property type="entry name" value="Kinesin_motor_dom"/>
</dbReference>
<organism evidence="11 12">
    <name type="scientific">Edhazardia aedis (strain USNM 41457)</name>
    <name type="common">Microsporidian parasite</name>
    <dbReference type="NCBI Taxonomy" id="1003232"/>
    <lineage>
        <taxon>Eukaryota</taxon>
        <taxon>Fungi</taxon>
        <taxon>Fungi incertae sedis</taxon>
        <taxon>Microsporidia</taxon>
        <taxon>Edhazardia</taxon>
    </lineage>
</organism>
<reference evidence="12" key="2">
    <citation type="submission" date="2015-07" db="EMBL/GenBank/DDBJ databases">
        <title>Contrasting host-pathogen interactions and genome evolution in two generalist and specialist microsporidian pathogens of mosquitoes.</title>
        <authorList>
            <consortium name="The Broad Institute Genomics Platform"/>
            <consortium name="The Broad Institute Genome Sequencing Center for Infectious Disease"/>
            <person name="Cuomo C.A."/>
            <person name="Sanscrainte N.D."/>
            <person name="Goldberg J.M."/>
            <person name="Heiman D."/>
            <person name="Young S."/>
            <person name="Zeng Q."/>
            <person name="Becnel J.J."/>
            <person name="Birren B.W."/>
        </authorList>
    </citation>
    <scope>NUCLEOTIDE SEQUENCE [LARGE SCALE GENOMIC DNA]</scope>
    <source>
        <strain evidence="12">USNM 41457</strain>
    </source>
</reference>
<dbReference type="InterPro" id="IPR027417">
    <property type="entry name" value="P-loop_NTPase"/>
</dbReference>
<reference evidence="11 12" key="1">
    <citation type="submission" date="2011-08" db="EMBL/GenBank/DDBJ databases">
        <authorList>
            <person name="Liu Z.J."/>
            <person name="Shi F.L."/>
            <person name="Lu J.Q."/>
            <person name="Li M."/>
            <person name="Wang Z.L."/>
        </authorList>
    </citation>
    <scope>NUCLEOTIDE SEQUENCE [LARGE SCALE GENOMIC DNA]</scope>
    <source>
        <strain evidence="11 12">USNM 41457</strain>
    </source>
</reference>
<comment type="similarity">
    <text evidence="6 7">Belongs to the TRAFAC class myosin-kinesin ATPase superfamily. Kinesin family.</text>
</comment>
<keyword evidence="12" id="KW-1185">Reference proteome</keyword>
<evidence type="ECO:0000259" key="10">
    <source>
        <dbReference type="PROSITE" id="PS50067"/>
    </source>
</evidence>
<evidence type="ECO:0000256" key="3">
    <source>
        <dbReference type="ARBA" id="ARBA00022741"/>
    </source>
</evidence>
<evidence type="ECO:0000313" key="12">
    <source>
        <dbReference type="Proteomes" id="UP000003163"/>
    </source>
</evidence>
<dbReference type="InterPro" id="IPR019821">
    <property type="entry name" value="Kinesin_motor_CS"/>
</dbReference>
<dbReference type="SMART" id="SM00129">
    <property type="entry name" value="KISc"/>
    <property type="match status" value="1"/>
</dbReference>
<dbReference type="Pfam" id="PF00225">
    <property type="entry name" value="Kinesin"/>
    <property type="match status" value="2"/>
</dbReference>
<keyword evidence="6 7" id="KW-0505">Motor protein</keyword>
<evidence type="ECO:0000313" key="11">
    <source>
        <dbReference type="EMBL" id="EJW05262.1"/>
    </source>
</evidence>
<dbReference type="Gene3D" id="1.20.58.1980">
    <property type="match status" value="1"/>
</dbReference>
<feature type="region of interest" description="Disordered" evidence="9">
    <location>
        <begin position="593"/>
        <end position="624"/>
    </location>
</feature>
<keyword evidence="7" id="KW-0493">Microtubule</keyword>
<dbReference type="PANTHER" id="PTHR47969">
    <property type="entry name" value="CHROMOSOME-ASSOCIATED KINESIN KIF4A-RELATED"/>
    <property type="match status" value="1"/>
</dbReference>
<evidence type="ECO:0000256" key="6">
    <source>
        <dbReference type="PROSITE-ProRule" id="PRU00283"/>
    </source>
</evidence>
<keyword evidence="5 8" id="KW-0175">Coiled coil</keyword>
<evidence type="ECO:0000256" key="5">
    <source>
        <dbReference type="ARBA" id="ARBA00023054"/>
    </source>
</evidence>
<dbReference type="GO" id="GO:0007052">
    <property type="term" value="P:mitotic spindle organization"/>
    <property type="evidence" value="ECO:0007669"/>
    <property type="project" value="TreeGrafter"/>
</dbReference>
<evidence type="ECO:0000256" key="4">
    <source>
        <dbReference type="ARBA" id="ARBA00022840"/>
    </source>
</evidence>
<dbReference type="GO" id="GO:0003777">
    <property type="term" value="F:microtubule motor activity"/>
    <property type="evidence" value="ECO:0007669"/>
    <property type="project" value="InterPro"/>
</dbReference>
<dbReference type="GO" id="GO:0051231">
    <property type="term" value="P:spindle elongation"/>
    <property type="evidence" value="ECO:0007669"/>
    <property type="project" value="TreeGrafter"/>
</dbReference>
<dbReference type="VEuPathDB" id="MicrosporidiaDB:EDEG_00673"/>
<accession>J9DVF0</accession>
<gene>
    <name evidence="11" type="ORF">EDEG_00673</name>
</gene>
<dbReference type="PROSITE" id="PS00411">
    <property type="entry name" value="KINESIN_MOTOR_1"/>
    <property type="match status" value="1"/>
</dbReference>
<keyword evidence="3 6" id="KW-0547">Nucleotide-binding</keyword>
<dbReference type="Proteomes" id="UP000003163">
    <property type="component" value="Unassembled WGS sequence"/>
</dbReference>
<evidence type="ECO:0000256" key="2">
    <source>
        <dbReference type="ARBA" id="ARBA00022490"/>
    </source>
</evidence>
<dbReference type="HOGENOM" id="CLU_359420_0_0_1"/>
<dbReference type="STRING" id="1003232.J9DVF0"/>
<comment type="subcellular location">
    <subcellularLocation>
        <location evidence="1">Cytoplasm</location>
    </subcellularLocation>
</comment>
<dbReference type="OrthoDB" id="3176171at2759"/>
<dbReference type="Gene3D" id="3.40.850.10">
    <property type="entry name" value="Kinesin motor domain"/>
    <property type="match status" value="2"/>
</dbReference>
<dbReference type="EMBL" id="AFBI03000008">
    <property type="protein sequence ID" value="EJW05262.1"/>
    <property type="molecule type" value="Genomic_DNA"/>
</dbReference>
<sequence length="779" mass="88740">MSENQNVFLRLKNFIPHTATQINVGKTYTFDRVFHHNNLSTFNIVSKPFIPSFLTGYNVTLLAYGQTGSGKTYTIQGTQNDFGIVQRTLFEILKSKSKDEIIKMTYIEIYNENIFDLLCGVDSDDFPVQSFDQIDILNGKNSSDNIGMQFIFDEKSTKLSNTNNLNNLWNNELINANTSSVSNAFQDLSDVGMKDYEINNISQTSSNLIACSTNENFVSEQNNKNSKNMSEKTLQKLENNENQVNRNQNTINKNTISNTIENIENKKGLFANKSKCGKNSKNFYIESSRLDLTEDNTFNENLNYSKSDFINLTANNQNGTATNNNFNDVSNVVIREDPESGVYLENITKITLTDFEKALDIFTKANQKRQSAETARNIMSSRSHAILTIYIENNGVIKKNAKFNIVDLAGSERTDGISNDRIRETGNINKSLLSLSTVIEKLSKNCMHINYRDSKLTFLLRDCLGGNSKLIIVGNIDYLPLESSINSSKNDKNFSIYNTNISCNNSSLKNTSLKSEDQNFLCNEDIKLDDNFILPEKKIDCEQLILESNSKISLLDLKDDFEPTNTKNDSIFKCSNSKKIKHSDLSELERNIKNNLDKNTNTSQIDEKNNSPKNKDSPEYSKNKRFCSGNKNNINIISKGKNFYETLNTLNFLSKARVIKNNPTINTEINGNLEDLKKELKDIYQKYQNLKLLKIESASNKIVQYKPNKKIKLRVIKACDMLADVTSQMEKIMLLTLDIVKNNEVEKNESLEKINDMFNKLVKVRNSEILHIKNRIDKK</sequence>
<keyword evidence="4 6" id="KW-0067">ATP-binding</keyword>
<evidence type="ECO:0000256" key="1">
    <source>
        <dbReference type="ARBA" id="ARBA00004496"/>
    </source>
</evidence>
<dbReference type="GO" id="GO:0007018">
    <property type="term" value="P:microtubule-based movement"/>
    <property type="evidence" value="ECO:0007669"/>
    <property type="project" value="InterPro"/>
</dbReference>
<comment type="caution">
    <text evidence="11">The sequence shown here is derived from an EMBL/GenBank/DDBJ whole genome shotgun (WGS) entry which is preliminary data.</text>
</comment>
<feature type="compositionally biased region" description="Basic and acidic residues" evidence="9">
    <location>
        <begin position="605"/>
        <end position="622"/>
    </location>
</feature>
<evidence type="ECO:0000256" key="9">
    <source>
        <dbReference type="SAM" id="MobiDB-lite"/>
    </source>
</evidence>
<dbReference type="GO" id="GO:0005874">
    <property type="term" value="C:microtubule"/>
    <property type="evidence" value="ECO:0007669"/>
    <property type="project" value="UniProtKB-KW"/>
</dbReference>
<protein>
    <recommendedName>
        <fullName evidence="7">Kinesin-like protein</fullName>
    </recommendedName>
</protein>
<dbReference type="GO" id="GO:0005524">
    <property type="term" value="F:ATP binding"/>
    <property type="evidence" value="ECO:0007669"/>
    <property type="project" value="UniProtKB-UniRule"/>
</dbReference>
<dbReference type="AlphaFoldDB" id="J9DVF0"/>
<feature type="domain" description="Kinesin motor" evidence="10">
    <location>
        <begin position="4"/>
        <end position="501"/>
    </location>
</feature>
<dbReference type="SUPFAM" id="SSF52540">
    <property type="entry name" value="P-loop containing nucleoside triphosphate hydrolases"/>
    <property type="match status" value="1"/>
</dbReference>
<proteinExistence type="inferred from homology"/>
<dbReference type="GO" id="GO:0008017">
    <property type="term" value="F:microtubule binding"/>
    <property type="evidence" value="ECO:0007669"/>
    <property type="project" value="InterPro"/>
</dbReference>
<feature type="coiled-coil region" evidence="8">
    <location>
        <begin position="666"/>
        <end position="693"/>
    </location>
</feature>
<dbReference type="PANTHER" id="PTHR47969:SF15">
    <property type="entry name" value="CHROMOSOME-ASSOCIATED KINESIN KIF4A-RELATED"/>
    <property type="match status" value="1"/>
</dbReference>
<feature type="coiled-coil region" evidence="8">
    <location>
        <begin position="223"/>
        <end position="254"/>
    </location>
</feature>
<dbReference type="GO" id="GO:0005875">
    <property type="term" value="C:microtubule associated complex"/>
    <property type="evidence" value="ECO:0007669"/>
    <property type="project" value="TreeGrafter"/>
</dbReference>